<proteinExistence type="predicted"/>
<dbReference type="EMBL" id="CP133218">
    <property type="protein sequence ID" value="WML89655.1"/>
    <property type="molecule type" value="Genomic_DNA"/>
</dbReference>
<sequence>MKTKNVMALGYAVTLCSALALSGCGGGSSGNGGGAPTESYIDYLASHHAAYSNTGTLDNPSARFDDASNSLSWLITAQTAEQAENLQKHIEFMGNAMANGGNPREWDKLFLADAYMTTENRYETRVSVSGYNVLVEKLAADPCAYQLLKAHATGIRGKFFEGNIKVDFSSQAEVVIASDACSADRSAIEAYIAARLRSVPNGIQNNS</sequence>
<evidence type="ECO:0000256" key="1">
    <source>
        <dbReference type="SAM" id="SignalP"/>
    </source>
</evidence>
<protein>
    <submittedName>
        <fullName evidence="2">Uncharacterized protein</fullName>
    </submittedName>
</protein>
<organism evidence="2 3">
    <name type="scientific">Thiothrix lacustris</name>
    <dbReference type="NCBI Taxonomy" id="525917"/>
    <lineage>
        <taxon>Bacteria</taxon>
        <taxon>Pseudomonadati</taxon>
        <taxon>Pseudomonadota</taxon>
        <taxon>Gammaproteobacteria</taxon>
        <taxon>Thiotrichales</taxon>
        <taxon>Thiotrichaceae</taxon>
        <taxon>Thiothrix</taxon>
    </lineage>
</organism>
<keyword evidence="3" id="KW-1185">Reference proteome</keyword>
<keyword evidence="1" id="KW-0732">Signal</keyword>
<evidence type="ECO:0000313" key="2">
    <source>
        <dbReference type="EMBL" id="WML89655.1"/>
    </source>
</evidence>
<evidence type="ECO:0000313" key="3">
    <source>
        <dbReference type="Proteomes" id="UP001236657"/>
    </source>
</evidence>
<dbReference type="Proteomes" id="UP001236657">
    <property type="component" value="Chromosome"/>
</dbReference>
<feature type="signal peptide" evidence="1">
    <location>
        <begin position="1"/>
        <end position="20"/>
    </location>
</feature>
<dbReference type="PROSITE" id="PS51257">
    <property type="entry name" value="PROKAR_LIPOPROTEIN"/>
    <property type="match status" value="1"/>
</dbReference>
<gene>
    <name evidence="2" type="ORF">RCF98_11810</name>
</gene>
<feature type="chain" id="PRO_5045190804" evidence="1">
    <location>
        <begin position="21"/>
        <end position="207"/>
    </location>
</feature>
<dbReference type="RefSeq" id="WP_308893937.1">
    <property type="nucleotide sequence ID" value="NZ_CP133218.1"/>
</dbReference>
<reference evidence="2 3" key="1">
    <citation type="submission" date="2023-08" db="EMBL/GenBank/DDBJ databases">
        <title>New molecular markers tilS and rpoB for phylogenetic and monitoring studies of the genus Thiothrix biodiversity.</title>
        <authorList>
            <person name="Ravin N.V."/>
            <person name="Smolyakov D."/>
            <person name="Markov N.D."/>
            <person name="Beletsky A.V."/>
            <person name="Mardanov A.V."/>
            <person name="Rudenko T.S."/>
            <person name="Grabovich M.Y."/>
        </authorList>
    </citation>
    <scope>NUCLEOTIDE SEQUENCE [LARGE SCALE GENOMIC DNA]</scope>
    <source>
        <strain evidence="2 3">MK1</strain>
    </source>
</reference>
<name>A0ABY9MN64_9GAMM</name>
<accession>A0ABY9MN64</accession>